<dbReference type="InterPro" id="IPR037066">
    <property type="entry name" value="Plug_dom_sf"/>
</dbReference>
<dbReference type="Pfam" id="PF00593">
    <property type="entry name" value="TonB_dep_Rec_b-barrel"/>
    <property type="match status" value="1"/>
</dbReference>
<dbReference type="EMBL" id="JBHTIK010000008">
    <property type="protein sequence ID" value="MFD0849257.1"/>
    <property type="molecule type" value="Genomic_DNA"/>
</dbReference>
<evidence type="ECO:0000256" key="9">
    <source>
        <dbReference type="RuleBase" id="RU003357"/>
    </source>
</evidence>
<feature type="domain" description="TonB-dependent receptor plug" evidence="12">
    <location>
        <begin position="70"/>
        <end position="185"/>
    </location>
</feature>
<keyword evidence="5 9" id="KW-0798">TonB box</keyword>
<evidence type="ECO:0000256" key="3">
    <source>
        <dbReference type="ARBA" id="ARBA00022452"/>
    </source>
</evidence>
<comment type="subcellular location">
    <subcellularLocation>
        <location evidence="1 8">Cell outer membrane</location>
        <topology evidence="1 8">Multi-pass membrane protein</topology>
    </subcellularLocation>
</comment>
<dbReference type="InterPro" id="IPR012910">
    <property type="entry name" value="Plug_dom"/>
</dbReference>
<evidence type="ECO:0000256" key="2">
    <source>
        <dbReference type="ARBA" id="ARBA00022448"/>
    </source>
</evidence>
<evidence type="ECO:0000313" key="13">
    <source>
        <dbReference type="EMBL" id="MFD0849257.1"/>
    </source>
</evidence>
<name>A0ABW3C6S8_SPHXN</name>
<dbReference type="Pfam" id="PF07715">
    <property type="entry name" value="Plug"/>
    <property type="match status" value="1"/>
</dbReference>
<keyword evidence="7 8" id="KW-0998">Cell outer membrane</keyword>
<keyword evidence="2 8" id="KW-0813">Transport</keyword>
<dbReference type="Gene3D" id="2.170.130.10">
    <property type="entry name" value="TonB-dependent receptor, plug domain"/>
    <property type="match status" value="1"/>
</dbReference>
<keyword evidence="3 8" id="KW-1134">Transmembrane beta strand</keyword>
<proteinExistence type="inferred from homology"/>
<keyword evidence="10" id="KW-0732">Signal</keyword>
<dbReference type="InterPro" id="IPR036942">
    <property type="entry name" value="Beta-barrel_TonB_sf"/>
</dbReference>
<evidence type="ECO:0000256" key="7">
    <source>
        <dbReference type="ARBA" id="ARBA00023237"/>
    </source>
</evidence>
<feature type="signal peptide" evidence="10">
    <location>
        <begin position="1"/>
        <end position="43"/>
    </location>
</feature>
<evidence type="ECO:0000256" key="5">
    <source>
        <dbReference type="ARBA" id="ARBA00023077"/>
    </source>
</evidence>
<dbReference type="InterPro" id="IPR000531">
    <property type="entry name" value="Beta-barrel_TonB"/>
</dbReference>
<evidence type="ECO:0000256" key="4">
    <source>
        <dbReference type="ARBA" id="ARBA00022692"/>
    </source>
</evidence>
<dbReference type="PANTHER" id="PTHR47234">
    <property type="match status" value="1"/>
</dbReference>
<keyword evidence="4 8" id="KW-0812">Transmembrane</keyword>
<comment type="caution">
    <text evidence="13">The sequence shown here is derived from an EMBL/GenBank/DDBJ whole genome shotgun (WGS) entry which is preliminary data.</text>
</comment>
<dbReference type="Proteomes" id="UP001597124">
    <property type="component" value="Unassembled WGS sequence"/>
</dbReference>
<dbReference type="RefSeq" id="WP_381491519.1">
    <property type="nucleotide sequence ID" value="NZ_JBHTIK010000008.1"/>
</dbReference>
<feature type="chain" id="PRO_5046322120" evidence="10">
    <location>
        <begin position="44"/>
        <end position="934"/>
    </location>
</feature>
<dbReference type="PROSITE" id="PS52016">
    <property type="entry name" value="TONB_DEPENDENT_REC_3"/>
    <property type="match status" value="1"/>
</dbReference>
<protein>
    <submittedName>
        <fullName evidence="13">TonB-dependent receptor</fullName>
    </submittedName>
</protein>
<keyword evidence="13" id="KW-0675">Receptor</keyword>
<evidence type="ECO:0000259" key="12">
    <source>
        <dbReference type="Pfam" id="PF07715"/>
    </source>
</evidence>
<reference evidence="14" key="1">
    <citation type="journal article" date="2019" name="Int. J. Syst. Evol. Microbiol.">
        <title>The Global Catalogue of Microorganisms (GCM) 10K type strain sequencing project: providing services to taxonomists for standard genome sequencing and annotation.</title>
        <authorList>
            <consortium name="The Broad Institute Genomics Platform"/>
            <consortium name="The Broad Institute Genome Sequencing Center for Infectious Disease"/>
            <person name="Wu L."/>
            <person name="Ma J."/>
        </authorList>
    </citation>
    <scope>NUCLEOTIDE SEQUENCE [LARGE SCALE GENOMIC DNA]</scope>
    <source>
        <strain evidence="14">CCUG 52537</strain>
    </source>
</reference>
<comment type="similarity">
    <text evidence="8 9">Belongs to the TonB-dependent receptor family.</text>
</comment>
<accession>A0ABW3C6S8</accession>
<evidence type="ECO:0000256" key="1">
    <source>
        <dbReference type="ARBA" id="ARBA00004571"/>
    </source>
</evidence>
<sequence length="934" mass="99773">MGQTVMQPRARQRVRAGIWQRGRRLAAKAALLSAAFPMMPVQAALTQEADSGNEDIVVTASRIMRSGFTAPTPTTMLDVDNIALQGASTLAEAVNQIPSFLPNTTPATGGNSTATSGANFLNLRGIGAPRTLVLVNGRRFVPSATQSTIAGTVDVNLIPQGLIDRVEVVTGGASAAWGSDAVAGVVNFILDREKTGLELGLQAGISSRGDNAETQITASWGTDIADGRGHFVVSGEYFDSRGILDQQDRKWGAEGWQVFVNPLYTPTNGEPARILSRDVHQSNRTEGGLIVTAGPLRFLQFGPGGTVSPFTTGSSLGSTYMVGGDGINQGKYISLVTPHRRRSVYAMFDYDIADNVRLSLEGSYARSRSTNATTASFTLSPYTISQQNAFLPDSVRSTMETNGITQFQMGRINTDIGYITTDLDGEVYRAVASLDGNFGDTWRWSAYYTYGETRRTDRSLGNLVNARMTAAIDSIIDPLTEQPVCRSLATNPGCVPINLFGYGSPSAAAIDYVTEDQVVESKIRQHAAALDFSGEPFSTWAGPVSLAFGLEYRRESVKSVADAISQANGFMIGNPKSLAGHYDVKEAYAEAVVPLLSDAPLAELLELNGALRYTDYSTGASVTTWKIGGTYVPTKGIKLRGTLSRDIRAANLTELFSVSGLSFANIRDPRDGSSPFVSSLSAGNPGLAPEKADTWTAGVVLEPAMLPGLRLSVDYYDIDISGAIGTLTTQNIIDRCFTGGNAQLCDLIELNPDDSIRHVNNFFVNIQTVQTRGVDAELAYRTAIGSDTLSLRVLATYGADLITGDGITSVDRAGQAQGTGVPHWTGMANLVYTTGPLSLGLSGRYVGGGVFDVTFGPNDINDNDISSRFYLNLSASYEIGEGDGWKMELYGSVKNLLDKDPPIVGSTFQAPFATNGALYDMVGRYFTVGARMKF</sequence>
<evidence type="ECO:0000256" key="10">
    <source>
        <dbReference type="SAM" id="SignalP"/>
    </source>
</evidence>
<evidence type="ECO:0000256" key="8">
    <source>
        <dbReference type="PROSITE-ProRule" id="PRU01360"/>
    </source>
</evidence>
<dbReference type="CDD" id="cd01347">
    <property type="entry name" value="ligand_gated_channel"/>
    <property type="match status" value="1"/>
</dbReference>
<dbReference type="PANTHER" id="PTHR47234:SF2">
    <property type="entry name" value="TONB-DEPENDENT RECEPTOR"/>
    <property type="match status" value="1"/>
</dbReference>
<dbReference type="SUPFAM" id="SSF56935">
    <property type="entry name" value="Porins"/>
    <property type="match status" value="1"/>
</dbReference>
<gene>
    <name evidence="13" type="ORF">ACFQ00_13050</name>
</gene>
<evidence type="ECO:0000313" key="14">
    <source>
        <dbReference type="Proteomes" id="UP001597124"/>
    </source>
</evidence>
<organism evidence="13 14">
    <name type="scientific">Sphingosinicella xenopeptidilytica</name>
    <dbReference type="NCBI Taxonomy" id="364098"/>
    <lineage>
        <taxon>Bacteria</taxon>
        <taxon>Pseudomonadati</taxon>
        <taxon>Pseudomonadota</taxon>
        <taxon>Alphaproteobacteria</taxon>
        <taxon>Sphingomonadales</taxon>
        <taxon>Sphingosinicellaceae</taxon>
        <taxon>Sphingosinicella</taxon>
    </lineage>
</organism>
<dbReference type="InterPro" id="IPR039426">
    <property type="entry name" value="TonB-dep_rcpt-like"/>
</dbReference>
<keyword evidence="14" id="KW-1185">Reference proteome</keyword>
<evidence type="ECO:0000256" key="6">
    <source>
        <dbReference type="ARBA" id="ARBA00023136"/>
    </source>
</evidence>
<feature type="domain" description="TonB-dependent receptor-like beta-barrel" evidence="11">
    <location>
        <begin position="418"/>
        <end position="896"/>
    </location>
</feature>
<evidence type="ECO:0000259" key="11">
    <source>
        <dbReference type="Pfam" id="PF00593"/>
    </source>
</evidence>
<dbReference type="Gene3D" id="2.40.170.20">
    <property type="entry name" value="TonB-dependent receptor, beta-barrel domain"/>
    <property type="match status" value="1"/>
</dbReference>
<keyword evidence="6 8" id="KW-0472">Membrane</keyword>